<feature type="compositionally biased region" description="Polar residues" evidence="5">
    <location>
        <begin position="842"/>
        <end position="858"/>
    </location>
</feature>
<sequence length="1031" mass="113898">MTNLYFEIEIHSGGQFERNPELVYLGGKVSTYPKVDPDRLSYFEIQDMVAECGSPSTSLVYYLIPGGSLEQGLRLITGDDEVLYMCELHDAWPIDRITLYVEGGVEPLQVVGQTDFGGVVDEGDEGDEVEGDELNELVSYDWMNDGLEGADFADDIFGGNEDEDDNEPSMQAEVGSSGGNNASDAQPSMQAEVGSSGGNNASDAQPSMQPEVGSNGGNNAQPGVGSNEGNNAQPEVGNNAQPAMGIDRIRDYEIHTGTISDDEDPRDGAPEFNQQTGMRKPDLVIGMKFPNSKVFREALREYVVNKAVDIKFKLNEKTKISVYCKNDCGWRLYASVIPGELTFQIKTFQSVCTCGKSFQHSQVNSSYVARKYLQDFGKNPKWEVPGVQHHVRQDISVELSRNQVYRAKRKAREMLEGDEKLQYAALWDYAAMIRKTNVGSKVYIKCDCSEDGGQPRISKDGRFGGQLLAATARDGNDNIFPVAVAVVEQECKESWIWFLKHFSEDIGDPQHLNLVFISDRQKGLVPAFKKLFPKVEHRFCLKHIYSNFKLLFKGLELKDALWSCAAASTEREFERRMEHLKGLDEKAWKWLSKIPAKQWCKAYFTKRVLSDCLVNNISESFNAMILPARDKPILSMLEWIKVRLMTRLHTKRIGMEKYGGSVCPNVQDKLEKLKMESRSFSAMPSGRFKYEVDNSYERHVVDLTKKECSCRIWDLTGIPCKHGVAAIYKNLEHPEDYLHDCYLKEAYLDVYSEIIHPMPGQDQWIKSGHLPPQPPHVLRPPGRPKKLRRRDPDEPRNPHKVSRMNRQIKCGKCNKLGHNSRSCNAGITGETAWQRRQRLKQQKTAQGGSSAATNQGHTSSQPPSSQPQPSQPATKSRSQQWFSSTQPTTHAPRETWHSRASSSQPLSVRDLIARGAGNGVGRGRGATSGQGCNLWCKQWQGCRQGSTSGADRGSSSGQASGAGRGSISGAGRGSSSGQASGAGRGSISGEASGASRSWTNGAAVKNLGLARTRGSGSSRPPKLPVVGGKGK</sequence>
<dbReference type="Pfam" id="PF26130">
    <property type="entry name" value="PB1-like"/>
    <property type="match status" value="1"/>
</dbReference>
<dbReference type="Pfam" id="PF03108">
    <property type="entry name" value="DBD_Tnp_Mut"/>
    <property type="match status" value="1"/>
</dbReference>
<keyword evidence="1" id="KW-0479">Metal-binding</keyword>
<dbReference type="InterPro" id="IPR018289">
    <property type="entry name" value="MULE_transposase_dom"/>
</dbReference>
<dbReference type="PANTHER" id="PTHR31973">
    <property type="entry name" value="POLYPROTEIN, PUTATIVE-RELATED"/>
    <property type="match status" value="1"/>
</dbReference>
<evidence type="ECO:0000256" key="5">
    <source>
        <dbReference type="SAM" id="MobiDB-lite"/>
    </source>
</evidence>
<protein>
    <recommendedName>
        <fullName evidence="6">SWIM-type domain-containing protein</fullName>
    </recommendedName>
</protein>
<feature type="region of interest" description="Disordered" evidence="5">
    <location>
        <begin position="257"/>
        <end position="279"/>
    </location>
</feature>
<keyword evidence="3" id="KW-0862">Zinc</keyword>
<proteinExistence type="predicted"/>
<gene>
    <name evidence="7" type="ORF">FSB_LOCUS50867</name>
</gene>
<dbReference type="InterPro" id="IPR007527">
    <property type="entry name" value="Znf_SWIM"/>
</dbReference>
<dbReference type="PANTHER" id="PTHR31973:SF187">
    <property type="entry name" value="MUTATOR TRANSPOSASE MUDRA PROTEIN"/>
    <property type="match status" value="1"/>
</dbReference>
<dbReference type="GO" id="GO:0008270">
    <property type="term" value="F:zinc ion binding"/>
    <property type="evidence" value="ECO:0007669"/>
    <property type="project" value="UniProtKB-KW"/>
</dbReference>
<dbReference type="AlphaFoldDB" id="A0A2N9IFA3"/>
<dbReference type="PROSITE" id="PS50966">
    <property type="entry name" value="ZF_SWIM"/>
    <property type="match status" value="1"/>
</dbReference>
<feature type="region of interest" description="Disordered" evidence="5">
    <location>
        <begin position="151"/>
        <end position="244"/>
    </location>
</feature>
<feature type="compositionally biased region" description="Polar residues" evidence="5">
    <location>
        <begin position="227"/>
        <end position="241"/>
    </location>
</feature>
<dbReference type="InterPro" id="IPR006564">
    <property type="entry name" value="Znf_PMZ"/>
</dbReference>
<dbReference type="EMBL" id="OIVN01005556">
    <property type="protein sequence ID" value="SPD22985.1"/>
    <property type="molecule type" value="Genomic_DNA"/>
</dbReference>
<evidence type="ECO:0000256" key="3">
    <source>
        <dbReference type="ARBA" id="ARBA00022833"/>
    </source>
</evidence>
<evidence type="ECO:0000256" key="1">
    <source>
        <dbReference type="ARBA" id="ARBA00022723"/>
    </source>
</evidence>
<reference evidence="7" key="1">
    <citation type="submission" date="2018-02" db="EMBL/GenBank/DDBJ databases">
        <authorList>
            <person name="Cohen D.B."/>
            <person name="Kent A.D."/>
        </authorList>
    </citation>
    <scope>NUCLEOTIDE SEQUENCE</scope>
</reference>
<dbReference type="InterPro" id="IPR004332">
    <property type="entry name" value="Transposase_MuDR"/>
</dbReference>
<feature type="compositionally biased region" description="Polar residues" evidence="5">
    <location>
        <begin position="179"/>
        <end position="189"/>
    </location>
</feature>
<name>A0A2N9IFA3_FAGSY</name>
<feature type="region of interest" description="Disordered" evidence="5">
    <location>
        <begin position="943"/>
        <end position="1031"/>
    </location>
</feature>
<feature type="compositionally biased region" description="Polar residues" evidence="5">
    <location>
        <begin position="873"/>
        <end position="889"/>
    </location>
</feature>
<accession>A0A2N9IFA3</accession>
<dbReference type="InterPro" id="IPR058594">
    <property type="entry name" value="PB1-like_dom_pln"/>
</dbReference>
<dbReference type="SMART" id="SM00575">
    <property type="entry name" value="ZnF_PMZ"/>
    <property type="match status" value="1"/>
</dbReference>
<dbReference type="Pfam" id="PF04434">
    <property type="entry name" value="SWIM"/>
    <property type="match status" value="1"/>
</dbReference>
<evidence type="ECO:0000256" key="4">
    <source>
        <dbReference type="PROSITE-ProRule" id="PRU00325"/>
    </source>
</evidence>
<feature type="compositionally biased region" description="Polar residues" evidence="5">
    <location>
        <begin position="198"/>
        <end position="208"/>
    </location>
</feature>
<evidence type="ECO:0000256" key="2">
    <source>
        <dbReference type="ARBA" id="ARBA00022771"/>
    </source>
</evidence>
<feature type="compositionally biased region" description="Gly residues" evidence="5">
    <location>
        <begin position="960"/>
        <end position="986"/>
    </location>
</feature>
<feature type="compositionally biased region" description="Low complexity" evidence="5">
    <location>
        <begin position="948"/>
        <end position="959"/>
    </location>
</feature>
<feature type="domain" description="SWIM-type" evidence="6">
    <location>
        <begin position="690"/>
        <end position="731"/>
    </location>
</feature>
<feature type="region of interest" description="Disordered" evidence="5">
    <location>
        <begin position="764"/>
        <end position="907"/>
    </location>
</feature>
<organism evidence="7">
    <name type="scientific">Fagus sylvatica</name>
    <name type="common">Beechnut</name>
    <dbReference type="NCBI Taxonomy" id="28930"/>
    <lineage>
        <taxon>Eukaryota</taxon>
        <taxon>Viridiplantae</taxon>
        <taxon>Streptophyta</taxon>
        <taxon>Embryophyta</taxon>
        <taxon>Tracheophyta</taxon>
        <taxon>Spermatophyta</taxon>
        <taxon>Magnoliopsida</taxon>
        <taxon>eudicotyledons</taxon>
        <taxon>Gunneridae</taxon>
        <taxon>Pentapetalae</taxon>
        <taxon>rosids</taxon>
        <taxon>fabids</taxon>
        <taxon>Fagales</taxon>
        <taxon>Fagaceae</taxon>
        <taxon>Fagus</taxon>
    </lineage>
</organism>
<keyword evidence="2 4" id="KW-0863">Zinc-finger</keyword>
<evidence type="ECO:0000259" key="6">
    <source>
        <dbReference type="PROSITE" id="PS50966"/>
    </source>
</evidence>
<feature type="compositionally biased region" description="Low complexity" evidence="5">
    <location>
        <begin position="987"/>
        <end position="997"/>
    </location>
</feature>
<evidence type="ECO:0000313" key="7">
    <source>
        <dbReference type="EMBL" id="SPD22985.1"/>
    </source>
</evidence>
<dbReference type="Pfam" id="PF10551">
    <property type="entry name" value="MULE"/>
    <property type="match status" value="1"/>
</dbReference>